<dbReference type="PANTHER" id="PTHR19879">
    <property type="entry name" value="TRANSCRIPTION INITIATION FACTOR TFIID"/>
    <property type="match status" value="1"/>
</dbReference>
<feature type="repeat" description="WD" evidence="3">
    <location>
        <begin position="947"/>
        <end position="988"/>
    </location>
</feature>
<dbReference type="Gene3D" id="2.130.10.10">
    <property type="entry name" value="YVTN repeat-like/Quinoprotein amine dehydrogenase"/>
    <property type="match status" value="2"/>
</dbReference>
<dbReference type="InterPro" id="IPR056884">
    <property type="entry name" value="NPHP3-like_N"/>
</dbReference>
<keyword evidence="2" id="KW-0677">Repeat</keyword>
<dbReference type="InterPro" id="IPR027417">
    <property type="entry name" value="P-loop_NTPase"/>
</dbReference>
<comment type="caution">
    <text evidence="6">The sequence shown here is derived from an EMBL/GenBank/DDBJ whole genome shotgun (WGS) entry which is preliminary data.</text>
</comment>
<proteinExistence type="predicted"/>
<gene>
    <name evidence="6" type="ORF">BCR33DRAFT_769925</name>
</gene>
<sequence length="1260" mass="141639">MVWFLVMDFLFPKDKLRVQPFSEPLKRFKIQVNKAEITVSDLKQKIKDIQKYPDDQPLKLYFTIENRKGFSHVMLTQDVILSNVFELVQDCEKELLFDFAESYIVTISPKTKTNQDPVTVELKSLEIDELEKNVMLHFYVATEIKFYRCDLMSNQVLPITTSSSLKKTLTSYSCDLVFETPGQRSLQLQTSSQLPQEDTLTMSASSDFKSKEVFDVFISYCWADMNIVELFYAELKTSFPQLKVWKDNKGGMTSDVYTAMPQGISTSKIVMAFFSEAYFKSENCNREIKYAADLKKNIMPVHLSNDNVPNLVALRDEFPAPFFITAGKLYHELKGTDATTDQWKNLIHNTYKEVCGKGSLSSVDPTLAPLYLWLRPVDFSKDYASFEEEYVPGTRLQVIDSLNAWRVTDERAMFMHGAAGTGKSLVVYSLRVNLPKEQYVLGAMFICKHNDARKSDPLVLISSIVYELCQTLGGEFKRHVEAEKALDDQRVKENKQSILKVPIVAFETLVVDGLMKLTSNNKTVLIIIDALDELKRKERHSILTILSDTCKKLPPWVKVFTTGRPEKDIFQALQLMSPFMLDISDKSNLEDLEKVINTKLSNYWKTILPNSIESKCCSELQKKSAGLFIFACNMCKHIINKKLDPDSALKAIQGLEPGTDAVYKTILEYQFHDRDFNMEVSEKLRVFKRVFSVLLGLKKPLSIVHLANVGNLIYSEVESVVSDCRSILKFENGIISVLHKSVKDFFYDKSRSGTEFQIVAIDSQLAVQCLKILATNLTRNMSGLDSTKFYNKENLAQLPALNDDILYALEFWIQHYLTGFQTASSAIQEVMIQSLHNFVTSVLPFYLEALLLISNLSYVFPAIEIIKYLFSKFEQQTDDMKIILSLLNDLKFIGFNFRNQLLASPLQVYNHALIGVPQETKYFEQYSHLVTARITIGAEKNWGPLTLTGHSSMVRSVAFSPDSRTVVSGSEDQTVKLWSVETGECVKTLAGHSLSVRSVAFSPDSRTVVSGSEDQTVKVWSVETGECVKTLAGHSLSVRSVAFSPNSRTVVSGSEDQTVKVWSVETGECVKTLAGHSLSVRSVAFSPNSRTVVSGSEDQTVKLWSVETGECVKTLAGHSDAVNSVAFHPDSTTVVSGSGDHTVKLWSVETGECIKTLAGHSDSVNSVALSLRTVVSGSNDQTIKLWSFETRNCVKVQNLAGHDGIVFSVAFPDYSPRLSFLDLLTNKLDCGLQKQGNMSRILLGIMGKCVQWHSHLTQRQ</sequence>
<name>A0A1Y2BQT6_9FUNG</name>
<keyword evidence="7" id="KW-1185">Reference proteome</keyword>
<evidence type="ECO:0000256" key="2">
    <source>
        <dbReference type="ARBA" id="ARBA00022737"/>
    </source>
</evidence>
<dbReference type="CDD" id="cd00200">
    <property type="entry name" value="WD40"/>
    <property type="match status" value="1"/>
</dbReference>
<feature type="coiled-coil region" evidence="4">
    <location>
        <begin position="25"/>
        <end position="52"/>
    </location>
</feature>
<dbReference type="InterPro" id="IPR007111">
    <property type="entry name" value="NACHT_NTPase"/>
</dbReference>
<accession>A0A1Y2BQT6</accession>
<dbReference type="EMBL" id="MCGO01000052">
    <property type="protein sequence ID" value="ORY36987.1"/>
    <property type="molecule type" value="Genomic_DNA"/>
</dbReference>
<dbReference type="SUPFAM" id="SSF50978">
    <property type="entry name" value="WD40 repeat-like"/>
    <property type="match status" value="1"/>
</dbReference>
<feature type="repeat" description="WD" evidence="3">
    <location>
        <begin position="1157"/>
        <end position="1196"/>
    </location>
</feature>
<feature type="repeat" description="WD" evidence="3">
    <location>
        <begin position="1031"/>
        <end position="1072"/>
    </location>
</feature>
<dbReference type="Pfam" id="PF24883">
    <property type="entry name" value="NPHP3_N"/>
    <property type="match status" value="1"/>
</dbReference>
<feature type="domain" description="NACHT" evidence="5">
    <location>
        <begin position="411"/>
        <end position="565"/>
    </location>
</feature>
<dbReference type="STRING" id="329046.A0A1Y2BQT6"/>
<dbReference type="OrthoDB" id="3027122at2759"/>
<feature type="repeat" description="WD" evidence="3">
    <location>
        <begin position="989"/>
        <end position="1030"/>
    </location>
</feature>
<dbReference type="InterPro" id="IPR015943">
    <property type="entry name" value="WD40/YVTN_repeat-like_dom_sf"/>
</dbReference>
<evidence type="ECO:0000256" key="4">
    <source>
        <dbReference type="SAM" id="Coils"/>
    </source>
</evidence>
<dbReference type="Pfam" id="PF13676">
    <property type="entry name" value="TIR_2"/>
    <property type="match status" value="1"/>
</dbReference>
<dbReference type="SMART" id="SM00320">
    <property type="entry name" value="WD40"/>
    <property type="match status" value="6"/>
</dbReference>
<feature type="repeat" description="WD" evidence="3">
    <location>
        <begin position="1073"/>
        <end position="1114"/>
    </location>
</feature>
<dbReference type="Pfam" id="PF00400">
    <property type="entry name" value="WD40"/>
    <property type="match status" value="6"/>
</dbReference>
<evidence type="ECO:0000259" key="5">
    <source>
        <dbReference type="PROSITE" id="PS50837"/>
    </source>
</evidence>
<dbReference type="GO" id="GO:0007165">
    <property type="term" value="P:signal transduction"/>
    <property type="evidence" value="ECO:0007669"/>
    <property type="project" value="InterPro"/>
</dbReference>
<dbReference type="InterPro" id="IPR035897">
    <property type="entry name" value="Toll_tir_struct_dom_sf"/>
</dbReference>
<dbReference type="SUPFAM" id="SSF52200">
    <property type="entry name" value="Toll/Interleukin receptor TIR domain"/>
    <property type="match status" value="1"/>
</dbReference>
<dbReference type="InterPro" id="IPR020472">
    <property type="entry name" value="WD40_PAC1"/>
</dbReference>
<evidence type="ECO:0000256" key="1">
    <source>
        <dbReference type="ARBA" id="ARBA00022574"/>
    </source>
</evidence>
<dbReference type="AlphaFoldDB" id="A0A1Y2BQT6"/>
<reference evidence="6 7" key="1">
    <citation type="submission" date="2016-07" db="EMBL/GenBank/DDBJ databases">
        <title>Pervasive Adenine N6-methylation of Active Genes in Fungi.</title>
        <authorList>
            <consortium name="DOE Joint Genome Institute"/>
            <person name="Mondo S.J."/>
            <person name="Dannebaum R.O."/>
            <person name="Kuo R.C."/>
            <person name="Labutti K."/>
            <person name="Haridas S."/>
            <person name="Kuo A."/>
            <person name="Salamov A."/>
            <person name="Ahrendt S.R."/>
            <person name="Lipzen A."/>
            <person name="Sullivan W."/>
            <person name="Andreopoulos W.B."/>
            <person name="Clum A."/>
            <person name="Lindquist E."/>
            <person name="Daum C."/>
            <person name="Ramamoorthy G.K."/>
            <person name="Gryganskyi A."/>
            <person name="Culley D."/>
            <person name="Magnuson J.K."/>
            <person name="James T.Y."/>
            <person name="O'Malley M.A."/>
            <person name="Stajich J.E."/>
            <person name="Spatafora J.W."/>
            <person name="Visel A."/>
            <person name="Grigoriev I.V."/>
        </authorList>
    </citation>
    <scope>NUCLEOTIDE SEQUENCE [LARGE SCALE GENOMIC DNA]</scope>
    <source>
        <strain evidence="6 7">JEL800</strain>
    </source>
</reference>
<dbReference type="PROSITE" id="PS50082">
    <property type="entry name" value="WD_REPEATS_2"/>
    <property type="match status" value="6"/>
</dbReference>
<dbReference type="Proteomes" id="UP000193642">
    <property type="component" value="Unassembled WGS sequence"/>
</dbReference>
<keyword evidence="1 3" id="KW-0853">WD repeat</keyword>
<dbReference type="Gene3D" id="3.40.50.300">
    <property type="entry name" value="P-loop containing nucleotide triphosphate hydrolases"/>
    <property type="match status" value="1"/>
</dbReference>
<evidence type="ECO:0000256" key="3">
    <source>
        <dbReference type="PROSITE-ProRule" id="PRU00221"/>
    </source>
</evidence>
<dbReference type="InterPro" id="IPR000157">
    <property type="entry name" value="TIR_dom"/>
</dbReference>
<dbReference type="SMART" id="SM00255">
    <property type="entry name" value="TIR"/>
    <property type="match status" value="1"/>
</dbReference>
<dbReference type="PRINTS" id="PR00320">
    <property type="entry name" value="GPROTEINBRPT"/>
</dbReference>
<dbReference type="InterPro" id="IPR036322">
    <property type="entry name" value="WD40_repeat_dom_sf"/>
</dbReference>
<dbReference type="InterPro" id="IPR001680">
    <property type="entry name" value="WD40_rpt"/>
</dbReference>
<keyword evidence="4" id="KW-0175">Coiled coil</keyword>
<protein>
    <submittedName>
        <fullName evidence="6">WD40 repeat-like protein</fullName>
    </submittedName>
</protein>
<dbReference type="PROSITE" id="PS50294">
    <property type="entry name" value="WD_REPEATS_REGION"/>
    <property type="match status" value="6"/>
</dbReference>
<organism evidence="6 7">
    <name type="scientific">Rhizoclosmatium globosum</name>
    <dbReference type="NCBI Taxonomy" id="329046"/>
    <lineage>
        <taxon>Eukaryota</taxon>
        <taxon>Fungi</taxon>
        <taxon>Fungi incertae sedis</taxon>
        <taxon>Chytridiomycota</taxon>
        <taxon>Chytridiomycota incertae sedis</taxon>
        <taxon>Chytridiomycetes</taxon>
        <taxon>Chytridiales</taxon>
        <taxon>Chytriomycetaceae</taxon>
        <taxon>Rhizoclosmatium</taxon>
    </lineage>
</organism>
<feature type="repeat" description="WD" evidence="3">
    <location>
        <begin position="1115"/>
        <end position="1156"/>
    </location>
</feature>
<dbReference type="PANTHER" id="PTHR19879:SF9">
    <property type="entry name" value="TRANSCRIPTION INITIATION FACTOR TFIID SUBUNIT 5"/>
    <property type="match status" value="1"/>
</dbReference>
<evidence type="ECO:0000313" key="6">
    <source>
        <dbReference type="EMBL" id="ORY36987.1"/>
    </source>
</evidence>
<dbReference type="Gene3D" id="3.40.50.10140">
    <property type="entry name" value="Toll/interleukin-1 receptor homology (TIR) domain"/>
    <property type="match status" value="1"/>
</dbReference>
<evidence type="ECO:0000313" key="7">
    <source>
        <dbReference type="Proteomes" id="UP000193642"/>
    </source>
</evidence>
<dbReference type="SUPFAM" id="SSF52540">
    <property type="entry name" value="P-loop containing nucleoside triphosphate hydrolases"/>
    <property type="match status" value="1"/>
</dbReference>
<dbReference type="PROSITE" id="PS50837">
    <property type="entry name" value="NACHT"/>
    <property type="match status" value="1"/>
</dbReference>